<feature type="transmembrane region" description="Helical" evidence="1">
    <location>
        <begin position="1006"/>
        <end position="1028"/>
    </location>
</feature>
<dbReference type="Proteomes" id="UP000033882">
    <property type="component" value="Unassembled WGS sequence"/>
</dbReference>
<feature type="transmembrane region" description="Helical" evidence="1">
    <location>
        <begin position="1109"/>
        <end position="1132"/>
    </location>
</feature>
<dbReference type="Gene3D" id="3.30.2090.10">
    <property type="entry name" value="Multidrug efflux transporter AcrB TolC docking domain, DN and DC subdomains"/>
    <property type="match status" value="2"/>
</dbReference>
<feature type="transmembrane region" description="Helical" evidence="1">
    <location>
        <begin position="30"/>
        <end position="55"/>
    </location>
</feature>
<dbReference type="InterPro" id="IPR027463">
    <property type="entry name" value="AcrB_DN_DC_subdom"/>
</dbReference>
<gene>
    <name evidence="2" type="ORF">UY19_C0005G0033</name>
</gene>
<feature type="transmembrane region" description="Helical" evidence="1">
    <location>
        <begin position="529"/>
        <end position="547"/>
    </location>
</feature>
<keyword evidence="1" id="KW-1133">Transmembrane helix</keyword>
<feature type="transmembrane region" description="Helical" evidence="1">
    <location>
        <begin position="980"/>
        <end position="999"/>
    </location>
</feature>
<feature type="transmembrane region" description="Helical" evidence="1">
    <location>
        <begin position="494"/>
        <end position="517"/>
    </location>
</feature>
<reference evidence="2 3" key="1">
    <citation type="journal article" date="2015" name="Nature">
        <title>rRNA introns, odd ribosomes, and small enigmatic genomes across a large radiation of phyla.</title>
        <authorList>
            <person name="Brown C.T."/>
            <person name="Hug L.A."/>
            <person name="Thomas B.C."/>
            <person name="Sharon I."/>
            <person name="Castelle C.J."/>
            <person name="Singh A."/>
            <person name="Wilkins M.J."/>
            <person name="Williams K.H."/>
            <person name="Banfield J.F."/>
        </authorList>
    </citation>
    <scope>NUCLEOTIDE SEQUENCE [LARGE SCALE GENOMIC DNA]</scope>
</reference>
<dbReference type="PANTHER" id="PTHR32063:SF24">
    <property type="entry name" value="CATION EFFLUX SYSTEM (ACRB_ACRD_ACRF FAMILY)"/>
    <property type="match status" value="1"/>
</dbReference>
<dbReference type="Gene3D" id="3.30.70.1440">
    <property type="entry name" value="Multidrug efflux transporter AcrB pore domain"/>
    <property type="match status" value="1"/>
</dbReference>
<evidence type="ECO:0000256" key="1">
    <source>
        <dbReference type="SAM" id="Phobius"/>
    </source>
</evidence>
<organism evidence="2 3">
    <name type="scientific">Candidatus Wolfebacteria bacterium GW2011_GWA2_47_9b</name>
    <dbReference type="NCBI Taxonomy" id="1619005"/>
    <lineage>
        <taxon>Bacteria</taxon>
        <taxon>Candidatus Wolfeibacteriota</taxon>
    </lineage>
</organism>
<keyword evidence="1" id="KW-0812">Transmembrane</keyword>
<feature type="transmembrane region" description="Helical" evidence="1">
    <location>
        <begin position="645"/>
        <end position="665"/>
    </location>
</feature>
<dbReference type="AlphaFoldDB" id="A0A0G1X759"/>
<dbReference type="Gene3D" id="3.30.70.1320">
    <property type="entry name" value="Multidrug efflux transporter AcrB pore domain like"/>
    <property type="match status" value="1"/>
</dbReference>
<feature type="transmembrane region" description="Helical" evidence="1">
    <location>
        <begin position="393"/>
        <end position="414"/>
    </location>
</feature>
<keyword evidence="1" id="KW-0472">Membrane</keyword>
<feature type="transmembrane region" description="Helical" evidence="1">
    <location>
        <begin position="369"/>
        <end position="386"/>
    </location>
</feature>
<dbReference type="PRINTS" id="PR00702">
    <property type="entry name" value="ACRIFLAVINRP"/>
</dbReference>
<dbReference type="GO" id="GO:0042910">
    <property type="term" value="F:xenobiotic transmembrane transporter activity"/>
    <property type="evidence" value="ECO:0007669"/>
    <property type="project" value="TreeGrafter"/>
</dbReference>
<dbReference type="GO" id="GO:0005886">
    <property type="term" value="C:plasma membrane"/>
    <property type="evidence" value="ECO:0007669"/>
    <property type="project" value="TreeGrafter"/>
</dbReference>
<sequence length="1141" mass="124314">MEELQQSKQEESSDSRYLARLSFRPELKKTWLNFFVSNVRVVTLLIVVLTTWGGYAYAKLPKESNPEVKIPIAVVSTIYPGAGPSDIEELVTKKIETAVGGLKGVHKITSNSSNSVSSVTVEFDANEDLDDAIRRLRDKITTVKKDLPQEVNDPAVIEISMDDQPIWSIALTGPGDGFALRKYAETIGDELEKIPGVREVTISGGDEREFEVAYDPQKMMSYGITLDGANAAIAATNRAVPGGNFEGSKFVYAIRTESRFYDEIRLANIPVGHADNGSVIVLKDIATVREQAIKKNVYSRFSIKGSVSQSAVSISVVKRTGGSVIDIVDTARVETDRLIKTFPTGVAYDVTSDMGKQIKTDFDQLTHDFLLTLILVMGILFLIVGLKEAFVAGIAIPLVFFATFGVMLVAGLTLNFLSVFSLLLALGLLVDDAIVVVSATKQYLKTGKFTPEEAVLLVLNDFKVVLTTTTLTTVWAFAPLLFSTGIMGQYLKSIPITVSVTLITSLFIALMINHPLAAVLERIRMTKKFFFLIEATLLLAGGLLIYIGGIEGYLFAVLALFVAGWMVVWYEKGGDVRLIANKELADREWTDDALIKKKLGEQGTHTDADLAERLIHGIIKFDRVIPIYERYLRIVLATKQSRRKLLAGVFGIFVFAIALPMVGVVKTEFFPASDYETMFITIEAPIGLKLDETDRIVRTVEERLMTYSEIGNFSTIVGRQGASMQSGGSAGNASTHLAGITITLVDAKQRDKTSYALADVMRSDLASIAEAKVVVEAVEGGPPSGAAFEARIKGDDLVELDRIAHDLEKLLVTIPGVIDSSVSLKQAAPEYTFVLDPIKLEQANLNAAYVGSVLRTAVSGATVTTVIRENKEIDVVARFDEQSIPTIEALQNMQVINQRKQAVFLKDVATIELKPSLDTITRIDQKRTAVLSAGVSATTIPNTVVAEFQKRIAQEYELPAGYTIMYGGENEQNEESVKSIIMAMGIAIILIISTLIIQFNSFRKAFIVLMTLPLALIGVFLGMALTGIPLSFPGLIGVLALFGIVVKNAIILIDKMNLNIKFGIPFEEAVIDAGKSRLEAIFITSVATIAGIIPITLSNEMWKALGTAMIFGLALSSFLTLFIIPVLFAMLVKPTANKTSK</sequence>
<dbReference type="Pfam" id="PF00873">
    <property type="entry name" value="ACR_tran"/>
    <property type="match status" value="2"/>
</dbReference>
<dbReference type="InterPro" id="IPR001036">
    <property type="entry name" value="Acrflvin-R"/>
</dbReference>
<dbReference type="EMBL" id="LCPB01000005">
    <property type="protein sequence ID" value="KKU90230.1"/>
    <property type="molecule type" value="Genomic_DNA"/>
</dbReference>
<dbReference type="SUPFAM" id="SSF82714">
    <property type="entry name" value="Multidrug efflux transporter AcrB TolC docking domain, DN and DC subdomains"/>
    <property type="match status" value="2"/>
</dbReference>
<feature type="transmembrane region" description="Helical" evidence="1">
    <location>
        <begin position="1080"/>
        <end position="1097"/>
    </location>
</feature>
<feature type="transmembrane region" description="Helical" evidence="1">
    <location>
        <begin position="553"/>
        <end position="570"/>
    </location>
</feature>
<proteinExistence type="predicted"/>
<dbReference type="SUPFAM" id="SSF82693">
    <property type="entry name" value="Multidrug efflux transporter AcrB pore domain, PN1, PN2, PC1 and PC2 subdomains"/>
    <property type="match status" value="3"/>
</dbReference>
<feature type="transmembrane region" description="Helical" evidence="1">
    <location>
        <begin position="420"/>
        <end position="440"/>
    </location>
</feature>
<protein>
    <submittedName>
        <fullName evidence="2">Acriflavin resistance protein</fullName>
    </submittedName>
</protein>
<dbReference type="SUPFAM" id="SSF82866">
    <property type="entry name" value="Multidrug efflux transporter AcrB transmembrane domain"/>
    <property type="match status" value="2"/>
</dbReference>
<feature type="transmembrane region" description="Helical" evidence="1">
    <location>
        <begin position="1034"/>
        <end position="1053"/>
    </location>
</feature>
<name>A0A0G1X759_9BACT</name>
<comment type="caution">
    <text evidence="2">The sequence shown here is derived from an EMBL/GenBank/DDBJ whole genome shotgun (WGS) entry which is preliminary data.</text>
</comment>
<feature type="transmembrane region" description="Helical" evidence="1">
    <location>
        <begin position="461"/>
        <end position="482"/>
    </location>
</feature>
<dbReference type="Gene3D" id="3.30.70.1430">
    <property type="entry name" value="Multidrug efflux transporter AcrB pore domain"/>
    <property type="match status" value="2"/>
</dbReference>
<dbReference type="PANTHER" id="PTHR32063">
    <property type="match status" value="1"/>
</dbReference>
<accession>A0A0G1X759</accession>
<evidence type="ECO:0000313" key="3">
    <source>
        <dbReference type="Proteomes" id="UP000033882"/>
    </source>
</evidence>
<dbReference type="Gene3D" id="1.20.1640.10">
    <property type="entry name" value="Multidrug efflux transporter AcrB transmembrane domain"/>
    <property type="match status" value="3"/>
</dbReference>
<evidence type="ECO:0000313" key="2">
    <source>
        <dbReference type="EMBL" id="KKU90230.1"/>
    </source>
</evidence>